<sequence length="92" mass="10419">MTDSEVTPVSAVPSVQAVALPDRLSIDLRSPHHIAAAFDRDVRIRFNDKERLDVAEYCVSERWIRVPAGKALDRKGQPLLMKLRGKVEAFYE</sequence>
<evidence type="ECO:0008006" key="3">
    <source>
        <dbReference type="Google" id="ProtNLM"/>
    </source>
</evidence>
<dbReference type="KEGG" id="pvac:HC248_01168"/>
<protein>
    <recommendedName>
        <fullName evidence="3">Glutathione peroxidase</fullName>
    </recommendedName>
</protein>
<dbReference type="Proteomes" id="UP000502041">
    <property type="component" value="Chromosome"/>
</dbReference>
<accession>A0A6H2H8G3</accession>
<gene>
    <name evidence="1" type="ORF">HC248_01168</name>
</gene>
<evidence type="ECO:0000313" key="2">
    <source>
        <dbReference type="Proteomes" id="UP000502041"/>
    </source>
</evidence>
<keyword evidence="2" id="KW-1185">Reference proteome</keyword>
<dbReference type="EMBL" id="CP051461">
    <property type="protein sequence ID" value="QJC55884.1"/>
    <property type="molecule type" value="Genomic_DNA"/>
</dbReference>
<evidence type="ECO:0000313" key="1">
    <source>
        <dbReference type="EMBL" id="QJC55884.1"/>
    </source>
</evidence>
<proteinExistence type="predicted"/>
<name>A0A6H2H8G3_9BURK</name>
<dbReference type="Pfam" id="PF11730">
    <property type="entry name" value="DUF3297"/>
    <property type="match status" value="1"/>
</dbReference>
<dbReference type="AlphaFoldDB" id="A0A6H2H8G3"/>
<reference evidence="1 2" key="1">
    <citation type="submission" date="2020-04" db="EMBL/GenBank/DDBJ databases">
        <title>Complete genome of a Psychrophilic, Marine, Gas Vacuolate Bacterium Polaromonas vacuolata KCTC 22033T.</title>
        <authorList>
            <person name="Hwang K."/>
            <person name="Kim K.M."/>
        </authorList>
    </citation>
    <scope>NUCLEOTIDE SEQUENCE [LARGE SCALE GENOMIC DNA]</scope>
    <source>
        <strain evidence="1 2">KCTC 22033</strain>
    </source>
</reference>
<dbReference type="InterPro" id="IPR021724">
    <property type="entry name" value="DUF3297"/>
</dbReference>
<organism evidence="1 2">
    <name type="scientific">Polaromonas vacuolata</name>
    <dbReference type="NCBI Taxonomy" id="37448"/>
    <lineage>
        <taxon>Bacteria</taxon>
        <taxon>Pseudomonadati</taxon>
        <taxon>Pseudomonadota</taxon>
        <taxon>Betaproteobacteria</taxon>
        <taxon>Burkholderiales</taxon>
        <taxon>Comamonadaceae</taxon>
        <taxon>Polaromonas</taxon>
    </lineage>
</organism>
<dbReference type="RefSeq" id="WP_168921680.1">
    <property type="nucleotide sequence ID" value="NZ_CP051461.1"/>
</dbReference>